<dbReference type="Proteomes" id="UP000033580">
    <property type="component" value="Unassembled WGS sequence"/>
</dbReference>
<evidence type="ECO:0000313" key="3">
    <source>
        <dbReference type="Proteomes" id="UP000033580"/>
    </source>
</evidence>
<evidence type="ECO:0000259" key="1">
    <source>
        <dbReference type="Pfam" id="PF13612"/>
    </source>
</evidence>
<evidence type="ECO:0000313" key="2">
    <source>
        <dbReference type="EMBL" id="KJW07584.1"/>
    </source>
</evidence>
<dbReference type="EMBL" id="LAOR01000015">
    <property type="protein sequence ID" value="KJW07584.1"/>
    <property type="molecule type" value="Genomic_DNA"/>
</dbReference>
<feature type="domain" description="Transposase DDE" evidence="1">
    <location>
        <begin position="1"/>
        <end position="39"/>
    </location>
</feature>
<dbReference type="PATRIC" id="fig|1441384.3.peg.627"/>
<dbReference type="AlphaFoldDB" id="A0A0F3RR21"/>
<proteinExistence type="predicted"/>
<gene>
    <name evidence="2" type="ORF">OTUT144_0369</name>
</gene>
<comment type="caution">
    <text evidence="2">The sequence shown here is derived from an EMBL/GenBank/DDBJ whole genome shotgun (WGS) entry which is preliminary data.</text>
</comment>
<reference evidence="2 3" key="1">
    <citation type="submission" date="2015-01" db="EMBL/GenBank/DDBJ databases">
        <title>Genome Sequencing of Rickettsiales.</title>
        <authorList>
            <person name="Daugherty S.C."/>
            <person name="Su Q."/>
            <person name="Abolude K."/>
            <person name="Beier-Sexton M."/>
            <person name="Carlyon J.A."/>
            <person name="Carter R."/>
            <person name="Day N.P."/>
            <person name="Dumler S.J."/>
            <person name="Dyachenko V."/>
            <person name="Godinez A."/>
            <person name="Kurtti T.J."/>
            <person name="Lichay M."/>
            <person name="Mullins K.E."/>
            <person name="Ott S."/>
            <person name="Pappas-Brown V."/>
            <person name="Paris D.H."/>
            <person name="Patel P."/>
            <person name="Richards A.L."/>
            <person name="Sadzewicz L."/>
            <person name="Sears K."/>
            <person name="Seidman D."/>
            <person name="Sengamalay N."/>
            <person name="Stenos J."/>
            <person name="Tallon L.J."/>
            <person name="Vincent G."/>
            <person name="Fraser C.M."/>
            <person name="Munderloh U."/>
            <person name="Dunning-Hotopp J.C."/>
        </authorList>
    </citation>
    <scope>NUCLEOTIDE SEQUENCE [LARGE SCALE GENOMIC DNA]</scope>
    <source>
        <strain evidence="2 3">UT144</strain>
    </source>
</reference>
<dbReference type="InterPro" id="IPR025668">
    <property type="entry name" value="Tnp_DDE_dom"/>
</dbReference>
<sequence>MAVKITKGNKSDLSVASIISKEFFAKLFGNKAYISKTLFH</sequence>
<organism evidence="2 3">
    <name type="scientific">Orientia tsutsugamushi str. UT144</name>
    <dbReference type="NCBI Taxonomy" id="1441384"/>
    <lineage>
        <taxon>Bacteria</taxon>
        <taxon>Pseudomonadati</taxon>
        <taxon>Pseudomonadota</taxon>
        <taxon>Alphaproteobacteria</taxon>
        <taxon>Rickettsiales</taxon>
        <taxon>Rickettsiaceae</taxon>
        <taxon>Rickettsieae</taxon>
        <taxon>Orientia</taxon>
    </lineage>
</organism>
<accession>A0A0F3RR21</accession>
<protein>
    <submittedName>
        <fullName evidence="2">Transposase DDE domain protein</fullName>
    </submittedName>
</protein>
<name>A0A0F3RR21_ORITS</name>
<dbReference type="Pfam" id="PF13612">
    <property type="entry name" value="DDE_Tnp_1_3"/>
    <property type="match status" value="1"/>
</dbReference>